<dbReference type="FunFam" id="3.30.980.10:FF:000006">
    <property type="entry name" value="39S ribosomal protein L39, mitochondrial"/>
    <property type="match status" value="1"/>
</dbReference>
<comment type="similarity">
    <text evidence="5">Belongs to the mitochondrion-specific ribosomal protein mL39 family.</text>
</comment>
<dbReference type="PROSITE" id="PS51880">
    <property type="entry name" value="TGS"/>
    <property type="match status" value="1"/>
</dbReference>
<evidence type="ECO:0000256" key="5">
    <source>
        <dbReference type="ARBA" id="ARBA00061231"/>
    </source>
</evidence>
<gene>
    <name evidence="10" type="primary">EOG090X0A3R</name>
</gene>
<evidence type="ECO:0000256" key="3">
    <source>
        <dbReference type="ARBA" id="ARBA00023128"/>
    </source>
</evidence>
<dbReference type="InterPro" id="IPR050062">
    <property type="entry name" value="Pro-tRNA_synthetase"/>
</dbReference>
<dbReference type="GO" id="GO:1990904">
    <property type="term" value="C:ribonucleoprotein complex"/>
    <property type="evidence" value="ECO:0007669"/>
    <property type="project" value="UniProtKB-KW"/>
</dbReference>
<organism evidence="10">
    <name type="scientific">Eubosmina coregoni</name>
    <dbReference type="NCBI Taxonomy" id="186181"/>
    <lineage>
        <taxon>Eukaryota</taxon>
        <taxon>Metazoa</taxon>
        <taxon>Ecdysozoa</taxon>
        <taxon>Arthropoda</taxon>
        <taxon>Crustacea</taxon>
        <taxon>Branchiopoda</taxon>
        <taxon>Diplostraca</taxon>
        <taxon>Cladocera</taxon>
        <taxon>Anomopoda</taxon>
        <taxon>Bosminidae</taxon>
        <taxon>Eubosmina</taxon>
    </lineage>
</organism>
<dbReference type="GO" id="GO:0005840">
    <property type="term" value="C:ribosome"/>
    <property type="evidence" value="ECO:0007669"/>
    <property type="project" value="UniProtKB-KW"/>
</dbReference>
<evidence type="ECO:0000256" key="8">
    <source>
        <dbReference type="SAM" id="Coils"/>
    </source>
</evidence>
<keyword evidence="8" id="KW-0175">Coiled coil</keyword>
<dbReference type="InterPro" id="IPR018163">
    <property type="entry name" value="Thr/Ala-tRNA-synth_IIc_edit"/>
</dbReference>
<evidence type="ECO:0000256" key="6">
    <source>
        <dbReference type="ARBA" id="ARBA00071662"/>
    </source>
</evidence>
<dbReference type="PANTHER" id="PTHR42753:SF9">
    <property type="entry name" value="LARGE RIBOSOMAL SUBUNIT PROTEIN ML39"/>
    <property type="match status" value="1"/>
</dbReference>
<dbReference type="EMBL" id="LR000325">
    <property type="protein sequence ID" value="SVE69944.1"/>
    <property type="molecule type" value="mRNA"/>
</dbReference>
<dbReference type="InterPro" id="IPR012676">
    <property type="entry name" value="TGS-like"/>
</dbReference>
<accession>A0A4Y7LP95</accession>
<keyword evidence="3" id="KW-0496">Mitochondrion</keyword>
<dbReference type="GO" id="GO:0000166">
    <property type="term" value="F:nucleotide binding"/>
    <property type="evidence" value="ECO:0007669"/>
    <property type="project" value="InterPro"/>
</dbReference>
<evidence type="ECO:0000313" key="10">
    <source>
        <dbReference type="EMBL" id="SVE69944.1"/>
    </source>
</evidence>
<dbReference type="InterPro" id="IPR004095">
    <property type="entry name" value="TGS"/>
</dbReference>
<dbReference type="GO" id="GO:0005739">
    <property type="term" value="C:mitochondrion"/>
    <property type="evidence" value="ECO:0007669"/>
    <property type="project" value="UniProtKB-SubCell"/>
</dbReference>
<dbReference type="PANTHER" id="PTHR42753">
    <property type="entry name" value="MITOCHONDRIAL RIBOSOME PROTEIN L39/PROLYL-TRNA LIGASE FAMILY MEMBER"/>
    <property type="match status" value="1"/>
</dbReference>
<evidence type="ECO:0000256" key="1">
    <source>
        <dbReference type="ARBA" id="ARBA00004173"/>
    </source>
</evidence>
<feature type="domain" description="TGS" evidence="9">
    <location>
        <begin position="61"/>
        <end position="129"/>
    </location>
</feature>
<keyword evidence="4" id="KW-0687">Ribonucleoprotein</keyword>
<evidence type="ECO:0000256" key="4">
    <source>
        <dbReference type="ARBA" id="ARBA00023274"/>
    </source>
</evidence>
<reference evidence="10" key="1">
    <citation type="submission" date="2018-08" db="EMBL/GenBank/DDBJ databases">
        <authorList>
            <person name="Cornetti L."/>
        </authorList>
    </citation>
    <scope>NUCLEOTIDE SEQUENCE</scope>
    <source>
        <strain evidence="10">FI-BAL1-1</strain>
    </source>
</reference>
<dbReference type="CDD" id="cd01667">
    <property type="entry name" value="TGS_ThrRS"/>
    <property type="match status" value="1"/>
</dbReference>
<dbReference type="Gene3D" id="3.30.980.10">
    <property type="entry name" value="Threonyl-trna Synthetase, Chain A, domain 2"/>
    <property type="match status" value="1"/>
</dbReference>
<dbReference type="AlphaFoldDB" id="A0A4Y7LP95"/>
<evidence type="ECO:0000256" key="7">
    <source>
        <dbReference type="ARBA" id="ARBA00075914"/>
    </source>
</evidence>
<sequence>MGSTRTVMFSSFSSRMSYKGQLSSSSQVQNVKTRPRIEEIREKRVAIFEKELKRQQSLVTRLEKIEVQYQGLNDENTQLIMNKAVSTPFNCAQHLSELLTKQSVVAEVNGELWDMHRPLEVDCSLKLFHFKENISQQAFLVNKVFWRSCSFILGAVIENAFQDNVSVVLHSFPSANVRSGSFVYDVQLGLSSWEPSTNDYRLLSTAFHQFFKHGYTFQRLDVDSNLALEMFTDNIFKAEQIPDIASNSTSGRSVTLYRVGDHIDISRGPMIGSTSVFSRCSIPAVHKLDNGLYRFQGVALPSDLFVNHFAYGILESRARKLNFSFQNPARIPELNASPATVK</sequence>
<comment type="subcellular location">
    <subcellularLocation>
        <location evidence="1">Mitochondrion</location>
    </subcellularLocation>
</comment>
<dbReference type="SUPFAM" id="SSF55186">
    <property type="entry name" value="ThrRS/AlaRS common domain"/>
    <property type="match status" value="1"/>
</dbReference>
<keyword evidence="2" id="KW-0689">Ribosomal protein</keyword>
<protein>
    <recommendedName>
        <fullName evidence="6">Large ribosomal subunit protein mL39</fullName>
    </recommendedName>
    <alternativeName>
        <fullName evidence="7">39S ribosomal protein L39, mitochondrial</fullName>
    </alternativeName>
</protein>
<dbReference type="InterPro" id="IPR012675">
    <property type="entry name" value="Beta-grasp_dom_sf"/>
</dbReference>
<feature type="coiled-coil region" evidence="8">
    <location>
        <begin position="55"/>
        <end position="82"/>
    </location>
</feature>
<proteinExistence type="evidence at transcript level"/>
<dbReference type="SUPFAM" id="SSF81271">
    <property type="entry name" value="TGS-like"/>
    <property type="match status" value="1"/>
</dbReference>
<evidence type="ECO:0000259" key="9">
    <source>
        <dbReference type="PROSITE" id="PS51880"/>
    </source>
</evidence>
<dbReference type="Pfam" id="PF02824">
    <property type="entry name" value="TGS"/>
    <property type="match status" value="1"/>
</dbReference>
<evidence type="ECO:0000256" key="2">
    <source>
        <dbReference type="ARBA" id="ARBA00022980"/>
    </source>
</evidence>
<dbReference type="GO" id="GO:0003723">
    <property type="term" value="F:RNA binding"/>
    <property type="evidence" value="ECO:0007669"/>
    <property type="project" value="TreeGrafter"/>
</dbReference>
<dbReference type="Gene3D" id="3.10.20.30">
    <property type="match status" value="1"/>
</dbReference>
<name>A0A4Y7LP95_9CRUS</name>